<proteinExistence type="inferred from homology"/>
<sequence>MTTTPTRFQQNRALGLSTFSFTLCFAVWTIFSIIGIRIAEDLGLSNTQLGLLMATPILTGSISRLFLGIWTDRYGGRWVFGILMLTTALCVYLLTFATSYAMLLVGALGVGLAGGSFIVGVAYTAAWFEPKRQGTALGIFGAGNVGSAVTNFGAPFLLVAFGWEQTAQIYATVLAVMGVLFILLAKEDPLAAKRKGEDAKSFMEQMEPLKELRVWRFALYYFFVFGAFVALALWLPHYLIGVYGLDIKTAGMIAALYTIPASLFRILGGWLSDRFGARRVMYWTFIASVICTFLLSYPPTEYIIHGIDGDIRFTLTITLPLFIVLIFTLGFFMSLGKAAVYKHIPVYYPLHVGAVGGVVGMIGGLGGFILPLTFGVLNDITGIWQSSFMLMFVIVASALIWMHYAIRTAEREEWASNREQTDLPELAMPHLFYPLNRSQAPQANGSPPPPRKP</sequence>
<evidence type="ECO:0000256" key="2">
    <source>
        <dbReference type="ARBA" id="ARBA00008432"/>
    </source>
</evidence>
<evidence type="ECO:0000256" key="3">
    <source>
        <dbReference type="ARBA" id="ARBA00022692"/>
    </source>
</evidence>
<evidence type="ECO:0000256" key="7">
    <source>
        <dbReference type="SAM" id="Phobius"/>
    </source>
</evidence>
<evidence type="ECO:0000313" key="10">
    <source>
        <dbReference type="Proteomes" id="UP001595798"/>
    </source>
</evidence>
<feature type="transmembrane region" description="Helical" evidence="7">
    <location>
        <begin position="317"/>
        <end position="335"/>
    </location>
</feature>
<keyword evidence="6 7" id="KW-0472">Membrane</keyword>
<feature type="transmembrane region" description="Helical" evidence="7">
    <location>
        <begin position="347"/>
        <end position="370"/>
    </location>
</feature>
<name>A0ABV8QFX6_9GAMM</name>
<evidence type="ECO:0000256" key="5">
    <source>
        <dbReference type="ARBA" id="ARBA00023063"/>
    </source>
</evidence>
<organism evidence="9 10">
    <name type="scientific">Marinobacter lacisalsi</name>
    <dbReference type="NCBI Taxonomy" id="475979"/>
    <lineage>
        <taxon>Bacteria</taxon>
        <taxon>Pseudomonadati</taxon>
        <taxon>Pseudomonadota</taxon>
        <taxon>Gammaproteobacteria</taxon>
        <taxon>Pseudomonadales</taxon>
        <taxon>Marinobacteraceae</taxon>
        <taxon>Marinobacter</taxon>
    </lineage>
</organism>
<evidence type="ECO:0000313" key="9">
    <source>
        <dbReference type="EMBL" id="MFC4259287.1"/>
    </source>
</evidence>
<keyword evidence="5" id="KW-0534">Nitrate assimilation</keyword>
<dbReference type="Proteomes" id="UP001595798">
    <property type="component" value="Unassembled WGS sequence"/>
</dbReference>
<dbReference type="InterPro" id="IPR044772">
    <property type="entry name" value="NO3_transporter"/>
</dbReference>
<dbReference type="RefSeq" id="WP_379886834.1">
    <property type="nucleotide sequence ID" value="NZ_JBHSDI010000012.1"/>
</dbReference>
<dbReference type="PROSITE" id="PS50850">
    <property type="entry name" value="MFS"/>
    <property type="match status" value="1"/>
</dbReference>
<keyword evidence="3 7" id="KW-0812">Transmembrane</keyword>
<feature type="transmembrane region" description="Helical" evidence="7">
    <location>
        <begin position="214"/>
        <end position="235"/>
    </location>
</feature>
<dbReference type="InterPro" id="IPR020846">
    <property type="entry name" value="MFS_dom"/>
</dbReference>
<feature type="transmembrane region" description="Helical" evidence="7">
    <location>
        <begin position="12"/>
        <end position="36"/>
    </location>
</feature>
<feature type="transmembrane region" description="Helical" evidence="7">
    <location>
        <begin position="247"/>
        <end position="268"/>
    </location>
</feature>
<dbReference type="EMBL" id="JBHSDI010000012">
    <property type="protein sequence ID" value="MFC4259287.1"/>
    <property type="molecule type" value="Genomic_DNA"/>
</dbReference>
<feature type="transmembrane region" description="Helical" evidence="7">
    <location>
        <begin position="100"/>
        <end position="125"/>
    </location>
</feature>
<dbReference type="CDD" id="cd17341">
    <property type="entry name" value="MFS_NRT2_like"/>
    <property type="match status" value="1"/>
</dbReference>
<feature type="transmembrane region" description="Helical" evidence="7">
    <location>
        <begin position="48"/>
        <end position="67"/>
    </location>
</feature>
<dbReference type="InterPro" id="IPR011701">
    <property type="entry name" value="MFS"/>
</dbReference>
<evidence type="ECO:0000256" key="4">
    <source>
        <dbReference type="ARBA" id="ARBA00022989"/>
    </source>
</evidence>
<feature type="transmembrane region" description="Helical" evidence="7">
    <location>
        <begin position="382"/>
        <end position="402"/>
    </location>
</feature>
<keyword evidence="4 7" id="KW-1133">Transmembrane helix</keyword>
<comment type="caution">
    <text evidence="9">The sequence shown here is derived from an EMBL/GenBank/DDBJ whole genome shotgun (WGS) entry which is preliminary data.</text>
</comment>
<dbReference type="Pfam" id="PF07690">
    <property type="entry name" value="MFS_1"/>
    <property type="match status" value="1"/>
</dbReference>
<gene>
    <name evidence="9" type="ORF">ACFOZ5_09630</name>
</gene>
<feature type="transmembrane region" description="Helical" evidence="7">
    <location>
        <begin position="74"/>
        <end position="94"/>
    </location>
</feature>
<dbReference type="SUPFAM" id="SSF103473">
    <property type="entry name" value="MFS general substrate transporter"/>
    <property type="match status" value="1"/>
</dbReference>
<dbReference type="PANTHER" id="PTHR23515">
    <property type="entry name" value="HIGH-AFFINITY NITRATE TRANSPORTER 2.3"/>
    <property type="match status" value="1"/>
</dbReference>
<comment type="subcellular location">
    <subcellularLocation>
        <location evidence="1">Membrane</location>
        <topology evidence="1">Multi-pass membrane protein</topology>
    </subcellularLocation>
</comment>
<dbReference type="InterPro" id="IPR036259">
    <property type="entry name" value="MFS_trans_sf"/>
</dbReference>
<protein>
    <submittedName>
        <fullName evidence="9">Nitrate/nitrite transporter</fullName>
    </submittedName>
</protein>
<feature type="domain" description="Major facilitator superfamily (MFS) profile" evidence="8">
    <location>
        <begin position="12"/>
        <end position="410"/>
    </location>
</feature>
<feature type="transmembrane region" description="Helical" evidence="7">
    <location>
        <begin position="167"/>
        <end position="185"/>
    </location>
</feature>
<feature type="transmembrane region" description="Helical" evidence="7">
    <location>
        <begin position="280"/>
        <end position="297"/>
    </location>
</feature>
<evidence type="ECO:0000256" key="1">
    <source>
        <dbReference type="ARBA" id="ARBA00004141"/>
    </source>
</evidence>
<evidence type="ECO:0000259" key="8">
    <source>
        <dbReference type="PROSITE" id="PS50850"/>
    </source>
</evidence>
<feature type="transmembrane region" description="Helical" evidence="7">
    <location>
        <begin position="137"/>
        <end position="161"/>
    </location>
</feature>
<accession>A0ABV8QFX6</accession>
<dbReference type="Gene3D" id="1.20.1250.20">
    <property type="entry name" value="MFS general substrate transporter like domains"/>
    <property type="match status" value="2"/>
</dbReference>
<evidence type="ECO:0000256" key="6">
    <source>
        <dbReference type="ARBA" id="ARBA00023136"/>
    </source>
</evidence>
<keyword evidence="10" id="KW-1185">Reference proteome</keyword>
<comment type="similarity">
    <text evidence="2">Belongs to the major facilitator superfamily. Nitrate/nitrite porter (TC 2.A.1.8) family.</text>
</comment>
<reference evidence="10" key="1">
    <citation type="journal article" date="2019" name="Int. J. Syst. Evol. Microbiol.">
        <title>The Global Catalogue of Microorganisms (GCM) 10K type strain sequencing project: providing services to taxonomists for standard genome sequencing and annotation.</title>
        <authorList>
            <consortium name="The Broad Institute Genomics Platform"/>
            <consortium name="The Broad Institute Genome Sequencing Center for Infectious Disease"/>
            <person name="Wu L."/>
            <person name="Ma J."/>
        </authorList>
    </citation>
    <scope>NUCLEOTIDE SEQUENCE [LARGE SCALE GENOMIC DNA]</scope>
    <source>
        <strain evidence="10">CECT 7297</strain>
    </source>
</reference>